<dbReference type="SUPFAM" id="SSF52402">
    <property type="entry name" value="Adenine nucleotide alpha hydrolases-like"/>
    <property type="match status" value="1"/>
</dbReference>
<evidence type="ECO:0008006" key="2">
    <source>
        <dbReference type="Google" id="ProtNLM"/>
    </source>
</evidence>
<evidence type="ECO:0000313" key="1">
    <source>
        <dbReference type="EMBL" id="CAA9477777.1"/>
    </source>
</evidence>
<dbReference type="AlphaFoldDB" id="A0A6J4RUR6"/>
<dbReference type="Gene3D" id="3.40.50.620">
    <property type="entry name" value="HUPs"/>
    <property type="match status" value="1"/>
</dbReference>
<gene>
    <name evidence="1" type="ORF">AVDCRST_MAG65-1252</name>
</gene>
<organism evidence="1">
    <name type="scientific">uncultured Solirubrobacteraceae bacterium</name>
    <dbReference type="NCBI Taxonomy" id="1162706"/>
    <lineage>
        <taxon>Bacteria</taxon>
        <taxon>Bacillati</taxon>
        <taxon>Actinomycetota</taxon>
        <taxon>Thermoleophilia</taxon>
        <taxon>Solirubrobacterales</taxon>
        <taxon>Solirubrobacteraceae</taxon>
        <taxon>environmental samples</taxon>
    </lineage>
</organism>
<accession>A0A6J4RUR6</accession>
<dbReference type="EMBL" id="CADCVL010000210">
    <property type="protein sequence ID" value="CAA9477777.1"/>
    <property type="molecule type" value="Genomic_DNA"/>
</dbReference>
<reference evidence="1" key="1">
    <citation type="submission" date="2020-02" db="EMBL/GenBank/DDBJ databases">
        <authorList>
            <person name="Meier V. D."/>
        </authorList>
    </citation>
    <scope>NUCLEOTIDE SEQUENCE</scope>
    <source>
        <strain evidence="1">AVDCRST_MAG65</strain>
    </source>
</reference>
<dbReference type="InterPro" id="IPR014729">
    <property type="entry name" value="Rossmann-like_a/b/a_fold"/>
</dbReference>
<sequence>MKILLLTPEPIDAGLLRSAAGDELEGAEVLVVSPATNESKLAFWVSDPDEAIAEAETAQVDTVERLEEAGIDAAGQTGESEPALAVQDALATFPADRIVIALHREGERDYREDAALADLEARTGIPVTWLEVGHG</sequence>
<proteinExistence type="predicted"/>
<name>A0A6J4RUR6_9ACTN</name>
<protein>
    <recommendedName>
        <fullName evidence="2">UspA domain-containing protein</fullName>
    </recommendedName>
</protein>